<feature type="domain" description="DNA primase/polymerase bifunctional N-terminal" evidence="1">
    <location>
        <begin position="10"/>
        <end position="161"/>
    </location>
</feature>
<accession>A0A7Y6Q220</accession>
<dbReference type="SUPFAM" id="SSF56747">
    <property type="entry name" value="Prim-pol domain"/>
    <property type="match status" value="1"/>
</dbReference>
<dbReference type="Pfam" id="PF09250">
    <property type="entry name" value="Prim-Pol"/>
    <property type="match status" value="1"/>
</dbReference>
<evidence type="ECO:0000313" key="2">
    <source>
        <dbReference type="EMBL" id="NVD37643.1"/>
    </source>
</evidence>
<protein>
    <submittedName>
        <fullName evidence="2">Bifunctional DNA primase/polymerase</fullName>
    </submittedName>
</protein>
<dbReference type="EMBL" id="JABWDU010000001">
    <property type="protein sequence ID" value="NVD37643.1"/>
    <property type="molecule type" value="Genomic_DNA"/>
</dbReference>
<organism evidence="2 3">
    <name type="scientific">Ensifer oleiphilus</name>
    <dbReference type="NCBI Taxonomy" id="2742698"/>
    <lineage>
        <taxon>Bacteria</taxon>
        <taxon>Pseudomonadati</taxon>
        <taxon>Pseudomonadota</taxon>
        <taxon>Alphaproteobacteria</taxon>
        <taxon>Hyphomicrobiales</taxon>
        <taxon>Rhizobiaceae</taxon>
        <taxon>Sinorhizobium/Ensifer group</taxon>
        <taxon>Ensifer</taxon>
    </lineage>
</organism>
<dbReference type="AlphaFoldDB" id="A0A7Y6Q220"/>
<name>A0A7Y6Q220_9HYPH</name>
<dbReference type="InterPro" id="IPR015330">
    <property type="entry name" value="DNA_primase/pol_bifunc_N"/>
</dbReference>
<dbReference type="Pfam" id="PF08708">
    <property type="entry name" value="PriCT_1"/>
    <property type="match status" value="1"/>
</dbReference>
<reference evidence="2 3" key="1">
    <citation type="submission" date="2020-06" db="EMBL/GenBank/DDBJ databases">
        <authorList>
            <person name="Grouzdev D.S."/>
        </authorList>
    </citation>
    <scope>NUCLEOTIDE SEQUENCE [LARGE SCALE GENOMIC DNA]</scope>
    <source>
        <strain evidence="2 3">HO-A22</strain>
    </source>
</reference>
<evidence type="ECO:0000313" key="3">
    <source>
        <dbReference type="Proteomes" id="UP000520198"/>
    </source>
</evidence>
<comment type="caution">
    <text evidence="2">The sequence shown here is derived from an EMBL/GenBank/DDBJ whole genome shotgun (WGS) entry which is preliminary data.</text>
</comment>
<evidence type="ECO:0000259" key="1">
    <source>
        <dbReference type="SMART" id="SM00943"/>
    </source>
</evidence>
<dbReference type="Proteomes" id="UP000520198">
    <property type="component" value="Unassembled WGS sequence"/>
</dbReference>
<keyword evidence="3" id="KW-1185">Reference proteome</keyword>
<gene>
    <name evidence="2" type="ORF">HT585_02150</name>
</gene>
<sequence>MGAFAEWQPRYAEHGIATFPVDILDDGRKKPAVGGYLKLGAQYSSQLTLKFGGHNALGLACRRNKITVLDVDTPDERVLADAISRHGVTPFIVRSGSGNWQAWYKNSGERRRIRPDAHVPIDILGDGYVVAPPSLARKGRYQLVQGSMDDLDRLPPMKLVIDTIETPKPKALASTLREGDGRNNSLFHRALRSARHAKSEEELIQMIAHANQQFAEPLLMDEVLGVSHSAWGYKEKGRLMVSGGEATAVIFKSDMDHLWDTPNAMALLIRLRLAHGYRNGGTFALAQAIAASMGLSVPTYRAARDVLVDRCFLEIIHPGGRGKNDPPIARLL</sequence>
<dbReference type="InterPro" id="IPR014820">
    <property type="entry name" value="PriCT_1"/>
</dbReference>
<proteinExistence type="predicted"/>
<dbReference type="RefSeq" id="WP_176351416.1">
    <property type="nucleotide sequence ID" value="NZ_JABWDU010000001.1"/>
</dbReference>
<dbReference type="SMART" id="SM00943">
    <property type="entry name" value="Prim-Pol"/>
    <property type="match status" value="1"/>
</dbReference>